<dbReference type="AlphaFoldDB" id="A0A1H0Q033"/>
<reference evidence="1 2" key="1">
    <citation type="submission" date="2016-10" db="EMBL/GenBank/DDBJ databases">
        <authorList>
            <person name="de Groot N.N."/>
        </authorList>
    </citation>
    <scope>NUCLEOTIDE SEQUENCE [LARGE SCALE GENOMIC DNA]</scope>
    <source>
        <strain evidence="2">P4-7,KCTC 19426,CECT 7604</strain>
    </source>
</reference>
<name>A0A1H0Q033_9ACTN</name>
<keyword evidence="2" id="KW-1185">Reference proteome</keyword>
<gene>
    <name evidence="1" type="ORF">SAMN04515671_2935</name>
</gene>
<protein>
    <submittedName>
        <fullName evidence="1">Uncharacterized protein</fullName>
    </submittedName>
</protein>
<organism evidence="1 2">
    <name type="scientific">Nakamurella panacisegetis</name>
    <dbReference type="NCBI Taxonomy" id="1090615"/>
    <lineage>
        <taxon>Bacteria</taxon>
        <taxon>Bacillati</taxon>
        <taxon>Actinomycetota</taxon>
        <taxon>Actinomycetes</taxon>
        <taxon>Nakamurellales</taxon>
        <taxon>Nakamurellaceae</taxon>
        <taxon>Nakamurella</taxon>
    </lineage>
</organism>
<dbReference type="Proteomes" id="UP000198741">
    <property type="component" value="Chromosome I"/>
</dbReference>
<sequence>MSIATQFESYHAEAEATMSEQRRTIAHRDRTIERLCAAADRPLADRVVEWLTEHTGPLTEWQEHIVRRTYSLDPTDGRPWFGGAGRPMVSPAAVLAAAELRTGAVRVMVAGYQPEPSNRPTHADGQVAEGERFPMPPTEEYAAWCRRVGIPVPGARA</sequence>
<dbReference type="EMBL" id="LT629710">
    <property type="protein sequence ID" value="SDP10038.1"/>
    <property type="molecule type" value="Genomic_DNA"/>
</dbReference>
<proteinExistence type="predicted"/>
<evidence type="ECO:0000313" key="2">
    <source>
        <dbReference type="Proteomes" id="UP000198741"/>
    </source>
</evidence>
<dbReference type="RefSeq" id="WP_090476988.1">
    <property type="nucleotide sequence ID" value="NZ_LT629710.1"/>
</dbReference>
<evidence type="ECO:0000313" key="1">
    <source>
        <dbReference type="EMBL" id="SDP10038.1"/>
    </source>
</evidence>
<dbReference type="STRING" id="1090615.SAMN04515671_2935"/>
<accession>A0A1H0Q033</accession>